<gene>
    <name evidence="2" type="ORF">BD847_3889</name>
</gene>
<name>A0A3D9FKQ4_9FLAO</name>
<keyword evidence="1" id="KW-0472">Membrane</keyword>
<dbReference type="GO" id="GO:0016740">
    <property type="term" value="F:transferase activity"/>
    <property type="evidence" value="ECO:0007669"/>
    <property type="project" value="UniProtKB-KW"/>
</dbReference>
<dbReference type="Proteomes" id="UP000257004">
    <property type="component" value="Unassembled WGS sequence"/>
</dbReference>
<feature type="transmembrane region" description="Helical" evidence="1">
    <location>
        <begin position="156"/>
        <end position="180"/>
    </location>
</feature>
<proteinExistence type="predicted"/>
<sequence>MIYFLIIFFIIFSLIAFIPPKDIYQKNIIFFGFGVLLIFTAALREIGVDRDSVLYEEMFFNYDTSMVEPSFQLLSEFIQAHLDSNITYLFFLYAFFGVLTKLLAIKQLTKLWFLSLLIYLSNFYIIQELTTIRAGVASGFLMLCLKPIHDRDWKKFLLFVSIAVFFHYSALVILPLWFLGSKPRKQWLLLSIPLGYLVYFSGINLVGVIPIPGVQEKLEMYKQLQELGDEKATAINVFNLLFLARIVIFYFLLWKYDLIASNNKYFTLLIKIYCLGLVVFLIFSTMPVVAFRINELFSVTEIILIPLLFYGFTPRIFSKFIIEFIGLCFFFIVLFYNKLIAF</sequence>
<dbReference type="Pfam" id="PF14897">
    <property type="entry name" value="EpsG"/>
    <property type="match status" value="1"/>
</dbReference>
<keyword evidence="1" id="KW-0812">Transmembrane</keyword>
<evidence type="ECO:0000313" key="3">
    <source>
        <dbReference type="Proteomes" id="UP000257004"/>
    </source>
</evidence>
<evidence type="ECO:0000256" key="1">
    <source>
        <dbReference type="SAM" id="Phobius"/>
    </source>
</evidence>
<feature type="transmembrane region" description="Helical" evidence="1">
    <location>
        <begin position="111"/>
        <end position="136"/>
    </location>
</feature>
<feature type="transmembrane region" description="Helical" evidence="1">
    <location>
        <begin position="320"/>
        <end position="337"/>
    </location>
</feature>
<protein>
    <submittedName>
        <fullName evidence="2">EpsG-like putative glucosyltransferase</fullName>
    </submittedName>
</protein>
<keyword evidence="3" id="KW-1185">Reference proteome</keyword>
<feature type="transmembrane region" description="Helical" evidence="1">
    <location>
        <begin position="187"/>
        <end position="212"/>
    </location>
</feature>
<dbReference type="InterPro" id="IPR049458">
    <property type="entry name" value="EpsG-like"/>
</dbReference>
<organism evidence="2 3">
    <name type="scientific">Flavobacterium cutihirudinis</name>
    <dbReference type="NCBI Taxonomy" id="1265740"/>
    <lineage>
        <taxon>Bacteria</taxon>
        <taxon>Pseudomonadati</taxon>
        <taxon>Bacteroidota</taxon>
        <taxon>Flavobacteriia</taxon>
        <taxon>Flavobacteriales</taxon>
        <taxon>Flavobacteriaceae</taxon>
        <taxon>Flavobacterium</taxon>
    </lineage>
</organism>
<feature type="transmembrane region" description="Helical" evidence="1">
    <location>
        <begin position="296"/>
        <end position="313"/>
    </location>
</feature>
<feature type="transmembrane region" description="Helical" evidence="1">
    <location>
        <begin position="28"/>
        <end position="47"/>
    </location>
</feature>
<dbReference type="EMBL" id="QRDQ01000012">
    <property type="protein sequence ID" value="RED19602.1"/>
    <property type="molecule type" value="Genomic_DNA"/>
</dbReference>
<dbReference type="AlphaFoldDB" id="A0A3D9FKQ4"/>
<feature type="transmembrane region" description="Helical" evidence="1">
    <location>
        <begin position="265"/>
        <end position="290"/>
    </location>
</feature>
<dbReference type="OrthoDB" id="6631730at2"/>
<feature type="transmembrane region" description="Helical" evidence="1">
    <location>
        <begin position="6"/>
        <end position="21"/>
    </location>
</feature>
<feature type="transmembrane region" description="Helical" evidence="1">
    <location>
        <begin position="232"/>
        <end position="253"/>
    </location>
</feature>
<feature type="transmembrane region" description="Helical" evidence="1">
    <location>
        <begin position="86"/>
        <end position="104"/>
    </location>
</feature>
<keyword evidence="2" id="KW-0808">Transferase</keyword>
<keyword evidence="1" id="KW-1133">Transmembrane helix</keyword>
<dbReference type="RefSeq" id="WP_115889831.1">
    <property type="nucleotide sequence ID" value="NZ_QRDQ01000012.1"/>
</dbReference>
<reference evidence="2 3" key="1">
    <citation type="submission" date="2018-07" db="EMBL/GenBank/DDBJ databases">
        <title>Genomic Encyclopedia of Archaeal and Bacterial Type Strains, Phase II (KMG-II): from individual species to whole genera.</title>
        <authorList>
            <person name="Goeker M."/>
        </authorList>
    </citation>
    <scope>NUCLEOTIDE SEQUENCE [LARGE SCALE GENOMIC DNA]</scope>
    <source>
        <strain evidence="2 3">DSM 25795</strain>
    </source>
</reference>
<accession>A0A3D9FKQ4</accession>
<evidence type="ECO:0000313" key="2">
    <source>
        <dbReference type="EMBL" id="RED19602.1"/>
    </source>
</evidence>
<comment type="caution">
    <text evidence="2">The sequence shown here is derived from an EMBL/GenBank/DDBJ whole genome shotgun (WGS) entry which is preliminary data.</text>
</comment>